<dbReference type="InterPro" id="IPR016936">
    <property type="entry name" value="UCP029693"/>
</dbReference>
<reference evidence="3 4" key="1">
    <citation type="submission" date="2009-05" db="EMBL/GenBank/DDBJ databases">
        <authorList>
            <person name="Setubal J.C."/>
            <person name="Boyle S."/>
            <person name="Crasta O.R."/>
            <person name="Gillespie J.J."/>
            <person name="Kenyon R.W."/>
            <person name="Lu J."/>
            <person name="Mane S."/>
            <person name="Nagrani S."/>
            <person name="Shallom J.M."/>
            <person name="Shallom S."/>
            <person name="Shukla M."/>
            <person name="Snyder E.E."/>
            <person name="Sobral B.W."/>
            <person name="Wattam A.R."/>
            <person name="Will R."/>
            <person name="Williams K."/>
            <person name="Yoo H."/>
            <person name="Munk C."/>
            <person name="Tapia R."/>
            <person name="Green L."/>
            <person name="Rogers Y."/>
            <person name="Detter J.C."/>
            <person name="Bruce D."/>
            <person name="Brettin T.S."/>
            <person name="Tsolis R."/>
        </authorList>
    </citation>
    <scope>NUCLEOTIDE SEQUENCE [LARGE SCALE GENOMIC DNA]</scope>
    <source>
        <strain evidence="3 4">LMG 3301</strain>
    </source>
</reference>
<dbReference type="Proteomes" id="UP000004386">
    <property type="component" value="Unassembled WGS sequence"/>
</dbReference>
<dbReference type="Pfam" id="PF10095">
    <property type="entry name" value="DUF2333"/>
    <property type="match status" value="2"/>
</dbReference>
<evidence type="ECO:0000313" key="4">
    <source>
        <dbReference type="Proteomes" id="UP000004386"/>
    </source>
</evidence>
<sequence>MLSAHIRGTQMSESDHWVVEKMSTLYLRTSGFFRLGCLRTGLAMHRSACGCRRGAKPRFMGQKEGYFTVWNAVKGVFSFLGRFIAALARLIAIPLGGLWRLFLRLGILWKVVSAVLVIGLGGLYLYFIWQTQAWTNFDPDYPAKYSYQNATTPGEEVKAEAAPAEVPSTAAPAEQPATAPSTGQNSDAATANQPVQAAQLPSSARKCSRSAIAEVAADLTDFNVNQNAWISSMLLYKLGFFGLDWDRTPFLDNKASFQRGINAAVRRTAIELVDNIGRLRGTSQIDGDLQKARGNLQFAEDSWYFGLSPFGPKTPTPSYYRSAIKDLRAFNGRLENCQATFDARADNLIQFVDRIASDLGSTSAILKDRAENYHAGWFDTRADDRFWFAYGQLYAYYGLLRAAHSDFRGVLAEKHLDGVWDEMEKQMRAALDMQPFIVSNGSPDAWFTPSHLTTMGFYILRVRSNLVDVKQVLER</sequence>
<keyword evidence="2" id="KW-1133">Transmembrane helix</keyword>
<evidence type="ECO:0000256" key="2">
    <source>
        <dbReference type="SAM" id="Phobius"/>
    </source>
</evidence>
<accession>C4WFJ6</accession>
<keyword evidence="2" id="KW-0472">Membrane</keyword>
<name>C4WFJ6_9HYPH</name>
<feature type="transmembrane region" description="Helical" evidence="2">
    <location>
        <begin position="76"/>
        <end position="95"/>
    </location>
</feature>
<gene>
    <name evidence="3" type="ORF">OINT_1001718</name>
</gene>
<dbReference type="EMBL" id="ACQA01000001">
    <property type="protein sequence ID" value="EEQ96293.1"/>
    <property type="molecule type" value="Genomic_DNA"/>
</dbReference>
<proteinExistence type="predicted"/>
<keyword evidence="2" id="KW-0812">Transmembrane</keyword>
<evidence type="ECO:0000256" key="1">
    <source>
        <dbReference type="SAM" id="MobiDB-lite"/>
    </source>
</evidence>
<dbReference type="HOGENOM" id="CLU_060523_1_0_5"/>
<evidence type="ECO:0008006" key="5">
    <source>
        <dbReference type="Google" id="ProtNLM"/>
    </source>
</evidence>
<feature type="compositionally biased region" description="Polar residues" evidence="1">
    <location>
        <begin position="183"/>
        <end position="195"/>
    </location>
</feature>
<evidence type="ECO:0000313" key="3">
    <source>
        <dbReference type="EMBL" id="EEQ96293.1"/>
    </source>
</evidence>
<dbReference type="AlphaFoldDB" id="C4WFJ6"/>
<protein>
    <recommendedName>
        <fullName evidence="5">DUF2333 family protein</fullName>
    </recommendedName>
</protein>
<feature type="region of interest" description="Disordered" evidence="1">
    <location>
        <begin position="156"/>
        <end position="195"/>
    </location>
</feature>
<comment type="caution">
    <text evidence="3">The sequence shown here is derived from an EMBL/GenBank/DDBJ whole genome shotgun (WGS) entry which is preliminary data.</text>
</comment>
<feature type="compositionally biased region" description="Low complexity" evidence="1">
    <location>
        <begin position="160"/>
        <end position="182"/>
    </location>
</feature>
<organism evidence="3 4">
    <name type="scientific">Brucella intermedia LMG 3301</name>
    <dbReference type="NCBI Taxonomy" id="641118"/>
    <lineage>
        <taxon>Bacteria</taxon>
        <taxon>Pseudomonadati</taxon>
        <taxon>Pseudomonadota</taxon>
        <taxon>Alphaproteobacteria</taxon>
        <taxon>Hyphomicrobiales</taxon>
        <taxon>Brucellaceae</taxon>
        <taxon>Brucella/Ochrobactrum group</taxon>
        <taxon>Brucella</taxon>
    </lineage>
</organism>
<feature type="transmembrane region" description="Helical" evidence="2">
    <location>
        <begin position="107"/>
        <end position="129"/>
    </location>
</feature>